<feature type="region of interest" description="Disordered" evidence="1">
    <location>
        <begin position="776"/>
        <end position="798"/>
    </location>
</feature>
<dbReference type="InterPro" id="IPR036770">
    <property type="entry name" value="Ankyrin_rpt-contain_sf"/>
</dbReference>
<accession>A0A8J9V974</accession>
<dbReference type="InterPro" id="IPR002110">
    <property type="entry name" value="Ankyrin_rpt"/>
</dbReference>
<feature type="non-terminal residue" evidence="2">
    <location>
        <position position="980"/>
    </location>
</feature>
<dbReference type="InterPro" id="IPR053064">
    <property type="entry name" value="Ankyrin-MYND_domain-protein"/>
</dbReference>
<sequence length="980" mass="111863">MLKVNSTPSTVGEKRWSYQQYYKGYKDKDGRRNGTGENNWSGAKGLFMNNVRWGPGIESHANVHNDVGLWRGRQLVRLSWRPLAPSIVPEFMTNSSGRVIVEAHRILLRNTVENVGEVNNAVELLRQCGADNRVAVEKWNKLYPKHCTDVPSSLCNIDLFNRYYYNENIYELEEIDPSLDNKDMEIDDIPTYYAWNNSKIMVNMMKHSFKHDRHKDNSKFDIKSILSGPRTHFKPPGNHELGCRNLLMASYLGYVADVAHLVNESRIHPDISDVQGNSAVMYATCGDQPEIIHFLIQAGANINAYNDCCCTALGIALMRYICVGNEIPLSGMLQALLPPPLPPTQPMTEQKVFEWNITREQATLPLAGVMIKIPSKTRNLSSKKIKSLISIDQSTLRRKTEPLSSLPELTDEDNYTSSEEKELYNCLNQEFSIKVTDAFTFSNNSNPIPYLFDVNDMLKEIEANEEEKKQPEKNIKKVTSKILKDTIKTSKEAIQKDNLEEKESLSSIEKQKINALVFPISGRLSKIMLTILELLSNGANPRLVRCPQPAMMIAATSSNPELIRHLVHYGANVNEIYHQVLGFQIYDYSPLDVAVSRPFTRDNFNVIKALLECGADPRHRLLCKRDPLTNEVSPGPTLLHVALGRKTESDEEENIRLQLIELLLEYNCNSTVQFKGRSAIDIAMYKNAEVFDLFIKNPKTKLNTVINDVNQSVLVKMFYLPFFRSTASAERLKMLTNLLLYGTDPLIKCQNGEDVYENIFVFAKRTLVEMESTQNKSVSPPIGKQDAKTKKIEKPKKEEKLSTKSIGKMSVEEVEDYKQAIELVANCARLIYIRWLQAKLVKELIKVINKYKHRHWNIILKQFNGKMNIGLWLTPQRCIEICDILCTKKKKNYNDTIILKHLLCIVIFMSWQNYGKLHSDMVAAPNVTANLKDAIELDANRLLRQHKVVNSDMGSEISTWKFPYIKPELIKDNGFVCEKT</sequence>
<dbReference type="Pfam" id="PF00023">
    <property type="entry name" value="Ank"/>
    <property type="match status" value="1"/>
</dbReference>
<dbReference type="OrthoDB" id="496749at2759"/>
<proteinExistence type="predicted"/>
<dbReference type="PANTHER" id="PTHR15897:SF2">
    <property type="entry name" value="ANKYRIN REPEAT AND MYND DOMAIN-CONTAINING PROTEIN 1"/>
    <property type="match status" value="1"/>
</dbReference>
<evidence type="ECO:0000313" key="3">
    <source>
        <dbReference type="Proteomes" id="UP000838878"/>
    </source>
</evidence>
<gene>
    <name evidence="2" type="ORF">BINO364_LOCUS12885</name>
</gene>
<reference evidence="2" key="1">
    <citation type="submission" date="2021-12" db="EMBL/GenBank/DDBJ databases">
        <authorList>
            <person name="Martin H S."/>
        </authorList>
    </citation>
    <scope>NUCLEOTIDE SEQUENCE</scope>
</reference>
<protein>
    <submittedName>
        <fullName evidence="2">Uncharacterized protein</fullName>
    </submittedName>
</protein>
<organism evidence="2 3">
    <name type="scientific">Brenthis ino</name>
    <name type="common">lesser marbled fritillary</name>
    <dbReference type="NCBI Taxonomy" id="405034"/>
    <lineage>
        <taxon>Eukaryota</taxon>
        <taxon>Metazoa</taxon>
        <taxon>Ecdysozoa</taxon>
        <taxon>Arthropoda</taxon>
        <taxon>Hexapoda</taxon>
        <taxon>Insecta</taxon>
        <taxon>Pterygota</taxon>
        <taxon>Neoptera</taxon>
        <taxon>Endopterygota</taxon>
        <taxon>Lepidoptera</taxon>
        <taxon>Glossata</taxon>
        <taxon>Ditrysia</taxon>
        <taxon>Papilionoidea</taxon>
        <taxon>Nymphalidae</taxon>
        <taxon>Heliconiinae</taxon>
        <taxon>Argynnini</taxon>
        <taxon>Brenthis</taxon>
    </lineage>
</organism>
<dbReference type="PANTHER" id="PTHR15897">
    <property type="entry name" value="ANKYRIN REPEAT AND MYND DOMAIN PROTEIN 1"/>
    <property type="match status" value="1"/>
</dbReference>
<evidence type="ECO:0000256" key="1">
    <source>
        <dbReference type="SAM" id="MobiDB-lite"/>
    </source>
</evidence>
<name>A0A8J9V974_9NEOP</name>
<dbReference type="Gene3D" id="1.25.40.20">
    <property type="entry name" value="Ankyrin repeat-containing domain"/>
    <property type="match status" value="2"/>
</dbReference>
<dbReference type="SMART" id="SM00248">
    <property type="entry name" value="ANK"/>
    <property type="match status" value="5"/>
</dbReference>
<evidence type="ECO:0000313" key="2">
    <source>
        <dbReference type="EMBL" id="CAH0727562.1"/>
    </source>
</evidence>
<dbReference type="SUPFAM" id="SSF48403">
    <property type="entry name" value="Ankyrin repeat"/>
    <property type="match status" value="2"/>
</dbReference>
<feature type="compositionally biased region" description="Basic and acidic residues" evidence="1">
    <location>
        <begin position="785"/>
        <end position="798"/>
    </location>
</feature>
<keyword evidence="3" id="KW-1185">Reference proteome</keyword>
<dbReference type="Proteomes" id="UP000838878">
    <property type="component" value="Chromosome 6"/>
</dbReference>
<dbReference type="EMBL" id="OV170226">
    <property type="protein sequence ID" value="CAH0727562.1"/>
    <property type="molecule type" value="Genomic_DNA"/>
</dbReference>
<dbReference type="AlphaFoldDB" id="A0A8J9V974"/>